<reference evidence="4" key="2">
    <citation type="submission" date="2015-01" db="EMBL/GenBank/DDBJ databases">
        <title>Evolutionary Origins and Diversification of the Mycorrhizal Mutualists.</title>
        <authorList>
            <consortium name="DOE Joint Genome Institute"/>
            <consortium name="Mycorrhizal Genomics Consortium"/>
            <person name="Kohler A."/>
            <person name="Kuo A."/>
            <person name="Nagy L.G."/>
            <person name="Floudas D."/>
            <person name="Copeland A."/>
            <person name="Barry K.W."/>
            <person name="Cichocki N."/>
            <person name="Veneault-Fourrey C."/>
            <person name="LaButti K."/>
            <person name="Lindquist E.A."/>
            <person name="Lipzen A."/>
            <person name="Lundell T."/>
            <person name="Morin E."/>
            <person name="Murat C."/>
            <person name="Riley R."/>
            <person name="Ohm R."/>
            <person name="Sun H."/>
            <person name="Tunlid A."/>
            <person name="Henrissat B."/>
            <person name="Grigoriev I.V."/>
            <person name="Hibbett D.S."/>
            <person name="Martin F."/>
        </authorList>
    </citation>
    <scope>NUCLEOTIDE SEQUENCE [LARGE SCALE GENOMIC DNA]</scope>
    <source>
        <strain evidence="4">Zn</strain>
    </source>
</reference>
<dbReference type="HOGENOM" id="CLU_013199_0_0_1"/>
<dbReference type="InParanoid" id="A0A0C3HJP3"/>
<keyword evidence="1" id="KW-0175">Coiled coil</keyword>
<sequence>MAQAAALLPNGAPSTMTAEELREILEYEKIVQFRDAIFAGTHPRIKIPPLAGKQIEAPRVTSSPNLSTSLQNSTTQLTRPTSHNHQSALPYSNNKSPSNYRATTSKSEINPIFLEKSDDLIRAEMQLQRQRLERSFREQMEQQKMGAKAQLHSSEALPNFDPTEVLSKALALVPPVPPAEAEPAGGARSPATDSFDENTFYSSRHDTPEPFSSPNGQKEPGEVQSNDVLSIDEQPAELLSAESGERQDVLSHNNHITSQLHSQVKQLPAQIINQTRSAELQQSLEMTNSESSSSRGARVEGTSDVSSQQKEYIGVSTHQVDPLGLAANRVVHPVDQTDGQVSTEQLLQQAFANDTTSPLIRAHNLSPIAPQPARVSPLATARAPPIVQESRFPNEAPPAQVAALRQQPAGISSADSSPKGAKSSEKRKGKKEKKKKRKASVNDNATPDSPYIKPEPRSPSPFSVMPLPRPQKRQRQVGQFAAELNYDEPTGEEHDRVPEPYERAPIPRARERLEDNYDQGPRRVEPRYHRLERDDEDFRAGSGAYTRNPHTPTVYTVPYDQREAGPGRAASHSMVERRIYEEPVYYKEPIQRYSVRPDANRERSRSPAIRERRSPIPMAPPRPVRIVVDAYGREYIDPVPTSALRQSAAPPARYRDPEVIYERAPIRTVSSRGPVDAYEEGGVVYRRPSPPLVAPRRVITQPGYARPEYRSYRQREYSVRPSTMAPPGEEFIQIRGPVERRQMSYFEEAPREYAPRPPSVHPEPVPYEVPREYVGRLQSTRPEPPPREYATSVHPEARRGIPQREYSVRPEARHEMPIRSQREYSVLPVESIPRREQAVGPNPERYYEEVPRGRAAEIAFIERPRARESSVVVYADDVRREVVYR</sequence>
<feature type="compositionally biased region" description="Basic and acidic residues" evidence="2">
    <location>
        <begin position="491"/>
        <end position="502"/>
    </location>
</feature>
<name>A0A0C3HJP3_OIDMZ</name>
<dbReference type="OrthoDB" id="5333304at2759"/>
<proteinExistence type="predicted"/>
<keyword evidence="4" id="KW-1185">Reference proteome</keyword>
<reference evidence="3 4" key="1">
    <citation type="submission" date="2014-04" db="EMBL/GenBank/DDBJ databases">
        <authorList>
            <consortium name="DOE Joint Genome Institute"/>
            <person name="Kuo A."/>
            <person name="Martino E."/>
            <person name="Perotto S."/>
            <person name="Kohler A."/>
            <person name="Nagy L.G."/>
            <person name="Floudas D."/>
            <person name="Copeland A."/>
            <person name="Barry K.W."/>
            <person name="Cichocki N."/>
            <person name="Veneault-Fourrey C."/>
            <person name="LaButti K."/>
            <person name="Lindquist E.A."/>
            <person name="Lipzen A."/>
            <person name="Lundell T."/>
            <person name="Morin E."/>
            <person name="Murat C."/>
            <person name="Sun H."/>
            <person name="Tunlid A."/>
            <person name="Henrissat B."/>
            <person name="Grigoriev I.V."/>
            <person name="Hibbett D.S."/>
            <person name="Martin F."/>
            <person name="Nordberg H.P."/>
            <person name="Cantor M.N."/>
            <person name="Hua S.X."/>
        </authorList>
    </citation>
    <scope>NUCLEOTIDE SEQUENCE [LARGE SCALE GENOMIC DNA]</scope>
    <source>
        <strain evidence="3 4">Zn</strain>
    </source>
</reference>
<evidence type="ECO:0000313" key="3">
    <source>
        <dbReference type="EMBL" id="KIN08441.1"/>
    </source>
</evidence>
<dbReference type="EMBL" id="KN832870">
    <property type="protein sequence ID" value="KIN08441.1"/>
    <property type="molecule type" value="Genomic_DNA"/>
</dbReference>
<feature type="coiled-coil region" evidence="1">
    <location>
        <begin position="122"/>
        <end position="157"/>
    </location>
</feature>
<dbReference type="AlphaFoldDB" id="A0A0C3HJP3"/>
<dbReference type="STRING" id="913774.A0A0C3HJP3"/>
<feature type="region of interest" description="Disordered" evidence="2">
    <location>
        <begin position="390"/>
        <end position="573"/>
    </location>
</feature>
<evidence type="ECO:0000256" key="1">
    <source>
        <dbReference type="SAM" id="Coils"/>
    </source>
</evidence>
<protein>
    <submittedName>
        <fullName evidence="3">Uncharacterized protein</fullName>
    </submittedName>
</protein>
<feature type="compositionally biased region" description="Low complexity" evidence="2">
    <location>
        <begin position="61"/>
        <end position="78"/>
    </location>
</feature>
<feature type="region of interest" description="Disordered" evidence="2">
    <location>
        <begin position="596"/>
        <end position="620"/>
    </location>
</feature>
<accession>A0A0C3HJP3</accession>
<evidence type="ECO:0000256" key="2">
    <source>
        <dbReference type="SAM" id="MobiDB-lite"/>
    </source>
</evidence>
<feature type="region of interest" description="Disordered" evidence="2">
    <location>
        <begin position="176"/>
        <end position="223"/>
    </location>
</feature>
<evidence type="ECO:0000313" key="4">
    <source>
        <dbReference type="Proteomes" id="UP000054321"/>
    </source>
</evidence>
<feature type="compositionally biased region" description="Basic residues" evidence="2">
    <location>
        <begin position="425"/>
        <end position="439"/>
    </location>
</feature>
<feature type="compositionally biased region" description="Basic and acidic residues" evidence="2">
    <location>
        <begin position="508"/>
        <end position="539"/>
    </location>
</feature>
<feature type="region of interest" description="Disordered" evidence="2">
    <location>
        <begin position="56"/>
        <end position="104"/>
    </location>
</feature>
<organism evidence="3 4">
    <name type="scientific">Oidiodendron maius (strain Zn)</name>
    <dbReference type="NCBI Taxonomy" id="913774"/>
    <lineage>
        <taxon>Eukaryota</taxon>
        <taxon>Fungi</taxon>
        <taxon>Dikarya</taxon>
        <taxon>Ascomycota</taxon>
        <taxon>Pezizomycotina</taxon>
        <taxon>Leotiomycetes</taxon>
        <taxon>Leotiomycetes incertae sedis</taxon>
        <taxon>Myxotrichaceae</taxon>
        <taxon>Oidiodendron</taxon>
    </lineage>
</organism>
<feature type="region of interest" description="Disordered" evidence="2">
    <location>
        <begin position="282"/>
        <end position="308"/>
    </location>
</feature>
<gene>
    <name evidence="3" type="ORF">OIDMADRAFT_175246</name>
</gene>
<feature type="compositionally biased region" description="Polar residues" evidence="2">
    <location>
        <begin position="79"/>
        <end position="104"/>
    </location>
</feature>
<dbReference type="Proteomes" id="UP000054321">
    <property type="component" value="Unassembled WGS sequence"/>
</dbReference>
<feature type="compositionally biased region" description="Basic and acidic residues" evidence="2">
    <location>
        <begin position="598"/>
        <end position="614"/>
    </location>
</feature>